<dbReference type="Proteomes" id="UP000233837">
    <property type="component" value="Unassembled WGS sequence"/>
</dbReference>
<dbReference type="GO" id="GO:0009409">
    <property type="term" value="P:response to cold"/>
    <property type="evidence" value="ECO:0007669"/>
    <property type="project" value="TreeGrafter"/>
</dbReference>
<dbReference type="GO" id="GO:0009408">
    <property type="term" value="P:response to heat"/>
    <property type="evidence" value="ECO:0007669"/>
    <property type="project" value="TreeGrafter"/>
</dbReference>
<keyword evidence="2 7" id="KW-0677">Repeat</keyword>
<name>A0A2I0VI45_9ASPA</name>
<dbReference type="PANTHER" id="PTHR10502">
    <property type="entry name" value="ANNEXIN"/>
    <property type="match status" value="1"/>
</dbReference>
<dbReference type="PROSITE" id="PS51897">
    <property type="entry name" value="ANNEXIN_2"/>
    <property type="match status" value="4"/>
</dbReference>
<dbReference type="AlphaFoldDB" id="A0A2I0VI45"/>
<organism evidence="8 9">
    <name type="scientific">Dendrobium catenatum</name>
    <dbReference type="NCBI Taxonomy" id="906689"/>
    <lineage>
        <taxon>Eukaryota</taxon>
        <taxon>Viridiplantae</taxon>
        <taxon>Streptophyta</taxon>
        <taxon>Embryophyta</taxon>
        <taxon>Tracheophyta</taxon>
        <taxon>Spermatophyta</taxon>
        <taxon>Magnoliopsida</taxon>
        <taxon>Liliopsida</taxon>
        <taxon>Asparagales</taxon>
        <taxon>Orchidaceae</taxon>
        <taxon>Epidendroideae</taxon>
        <taxon>Malaxideae</taxon>
        <taxon>Dendrobiinae</taxon>
        <taxon>Dendrobium</taxon>
    </lineage>
</organism>
<evidence type="ECO:0000256" key="5">
    <source>
        <dbReference type="ARBA" id="ARBA00023302"/>
    </source>
</evidence>
<dbReference type="GO" id="GO:0009414">
    <property type="term" value="P:response to water deprivation"/>
    <property type="evidence" value="ECO:0007669"/>
    <property type="project" value="TreeGrafter"/>
</dbReference>
<evidence type="ECO:0000256" key="6">
    <source>
        <dbReference type="PIRSR" id="PIRSR609118-1"/>
    </source>
</evidence>
<feature type="binding site" evidence="6">
    <location>
        <position position="298"/>
    </location>
    <ligand>
        <name>Ca(2+)</name>
        <dbReference type="ChEBI" id="CHEBI:29108"/>
        <label>3</label>
    </ligand>
</feature>
<dbReference type="InterPro" id="IPR009118">
    <property type="entry name" value="AnnexinD_plant"/>
</dbReference>
<gene>
    <name evidence="8" type="primary">ANN1</name>
    <name evidence="8" type="ORF">MA16_Dca024517</name>
</gene>
<accession>A0A2I0VI45</accession>
<dbReference type="FunFam" id="1.10.220.10:FF:000006">
    <property type="entry name" value="Annexin"/>
    <property type="match status" value="1"/>
</dbReference>
<dbReference type="STRING" id="906689.A0A2I0VI45"/>
<feature type="binding site" evidence="6">
    <location>
        <position position="68"/>
    </location>
    <ligand>
        <name>Ca(2+)</name>
        <dbReference type="ChEBI" id="CHEBI:29108"/>
        <label>1</label>
    </ligand>
</feature>
<dbReference type="InterPro" id="IPR018252">
    <property type="entry name" value="Annexin_repeat_CS"/>
</dbReference>
<feature type="binding site" evidence="6">
    <location>
        <position position="28"/>
    </location>
    <ligand>
        <name>Ca(2+)</name>
        <dbReference type="ChEBI" id="CHEBI:29108"/>
        <label>1</label>
    </ligand>
</feature>
<keyword evidence="9" id="KW-1185">Reference proteome</keyword>
<proteinExistence type="inferred from homology"/>
<keyword evidence="1 6" id="KW-0479">Metal-binding</keyword>
<dbReference type="OrthoDB" id="37886at2759"/>
<dbReference type="PANTHER" id="PTHR10502:SF104">
    <property type="entry name" value="ANNEXIN D1"/>
    <property type="match status" value="1"/>
</dbReference>
<dbReference type="GO" id="GO:0001786">
    <property type="term" value="F:phosphatidylserine binding"/>
    <property type="evidence" value="ECO:0007669"/>
    <property type="project" value="TreeGrafter"/>
</dbReference>
<feature type="binding site" evidence="6">
    <location>
        <position position="258"/>
    </location>
    <ligand>
        <name>Ca(2+)</name>
        <dbReference type="ChEBI" id="CHEBI:29108"/>
        <label>1</label>
    </ligand>
</feature>
<protein>
    <recommendedName>
        <fullName evidence="7">Annexin</fullName>
    </recommendedName>
</protein>
<dbReference type="FunFam" id="1.10.220.10:FF:000001">
    <property type="entry name" value="Annexin"/>
    <property type="match status" value="1"/>
</dbReference>
<dbReference type="InterPro" id="IPR037104">
    <property type="entry name" value="Annexin_sf"/>
</dbReference>
<feature type="binding site" evidence="6">
    <location>
        <position position="304"/>
    </location>
    <ligand>
        <name>Ca(2+)</name>
        <dbReference type="ChEBI" id="CHEBI:29108"/>
        <label>1</label>
    </ligand>
</feature>
<evidence type="ECO:0000313" key="8">
    <source>
        <dbReference type="EMBL" id="PKU63088.1"/>
    </source>
</evidence>
<dbReference type="GO" id="GO:0009651">
    <property type="term" value="P:response to salt stress"/>
    <property type="evidence" value="ECO:0007669"/>
    <property type="project" value="TreeGrafter"/>
</dbReference>
<evidence type="ECO:0000313" key="9">
    <source>
        <dbReference type="Proteomes" id="UP000233837"/>
    </source>
</evidence>
<dbReference type="GO" id="GO:0005544">
    <property type="term" value="F:calcium-dependent phospholipid binding"/>
    <property type="evidence" value="ECO:0007669"/>
    <property type="project" value="UniProtKB-KW"/>
</dbReference>
<dbReference type="FunFam" id="1.10.220.10:FF:000009">
    <property type="entry name" value="Annexin"/>
    <property type="match status" value="1"/>
</dbReference>
<dbReference type="GO" id="GO:0005737">
    <property type="term" value="C:cytoplasm"/>
    <property type="evidence" value="ECO:0007669"/>
    <property type="project" value="TreeGrafter"/>
</dbReference>
<sequence length="316" mass="35708">MATISIPEHVPSASEDAEQLRKAFSGWGTNEKLIISILTHRSAAQRRQIRQAYADIFGEDLLKSLDKELTHDFEKVVLLWVLDSAERDAVLAYDSARKWGPGDRALIEIACVRSSDELFAARRAYHARYKRSVEEDVAAHAKGDFRKLLLPLVSAYRYEGPEVNQTLAKSEAKLLHEKIGDKSYADEEIIRILTTRSKAQLTATFNAYHNEFGNPINKDLKSDPKDHFLSALRAITKCITAPEKYFEKAIRLAINKVGTDEEAVTRVVATRAELDLKVIKDLYYKRNSVPLVRAIKKDTRGDYEDFLVALIGEESA</sequence>
<feature type="binding site" evidence="6">
    <location>
        <position position="26"/>
    </location>
    <ligand>
        <name>Ca(2+)</name>
        <dbReference type="ChEBI" id="CHEBI:29108"/>
        <label>1</label>
    </ligand>
</feature>
<evidence type="ECO:0000256" key="4">
    <source>
        <dbReference type="ARBA" id="ARBA00023216"/>
    </source>
</evidence>
<dbReference type="Pfam" id="PF00191">
    <property type="entry name" value="Annexin"/>
    <property type="match status" value="4"/>
</dbReference>
<feature type="binding site" evidence="6">
    <location>
        <position position="256"/>
    </location>
    <ligand>
        <name>Ca(2+)</name>
        <dbReference type="ChEBI" id="CHEBI:29108"/>
        <label>1</label>
    </ligand>
</feature>
<dbReference type="PROSITE" id="PS00223">
    <property type="entry name" value="ANNEXIN_1"/>
    <property type="match status" value="1"/>
</dbReference>
<feature type="binding site" evidence="6">
    <location>
        <position position="299"/>
    </location>
    <ligand>
        <name>Ca(2+)</name>
        <dbReference type="ChEBI" id="CHEBI:29108"/>
        <label>1</label>
    </ligand>
</feature>
<dbReference type="Gene3D" id="1.10.220.10">
    <property type="entry name" value="Annexin"/>
    <property type="match status" value="4"/>
</dbReference>
<evidence type="ECO:0000256" key="1">
    <source>
        <dbReference type="ARBA" id="ARBA00022723"/>
    </source>
</evidence>
<dbReference type="GO" id="GO:0005509">
    <property type="term" value="F:calcium ion binding"/>
    <property type="evidence" value="ECO:0007669"/>
    <property type="project" value="InterPro"/>
</dbReference>
<keyword evidence="5 7" id="KW-0111">Calcium/phospholipid-binding</keyword>
<dbReference type="SMART" id="SM00335">
    <property type="entry name" value="ANX"/>
    <property type="match status" value="4"/>
</dbReference>
<dbReference type="GO" id="GO:0005886">
    <property type="term" value="C:plasma membrane"/>
    <property type="evidence" value="ECO:0007669"/>
    <property type="project" value="TreeGrafter"/>
</dbReference>
<reference evidence="8 9" key="1">
    <citation type="journal article" date="2016" name="Sci. Rep.">
        <title>The Dendrobium catenatum Lindl. genome sequence provides insights into polysaccharide synthase, floral development and adaptive evolution.</title>
        <authorList>
            <person name="Zhang G.Q."/>
            <person name="Xu Q."/>
            <person name="Bian C."/>
            <person name="Tsai W.C."/>
            <person name="Yeh C.M."/>
            <person name="Liu K.W."/>
            <person name="Yoshida K."/>
            <person name="Zhang L.S."/>
            <person name="Chang S.B."/>
            <person name="Chen F."/>
            <person name="Shi Y."/>
            <person name="Su Y.Y."/>
            <person name="Zhang Y.Q."/>
            <person name="Chen L.J."/>
            <person name="Yin Y."/>
            <person name="Lin M."/>
            <person name="Huang H."/>
            <person name="Deng H."/>
            <person name="Wang Z.W."/>
            <person name="Zhu S.L."/>
            <person name="Zhao X."/>
            <person name="Deng C."/>
            <person name="Niu S.C."/>
            <person name="Huang J."/>
            <person name="Wang M."/>
            <person name="Liu G.H."/>
            <person name="Yang H.J."/>
            <person name="Xiao X.J."/>
            <person name="Hsiao Y.Y."/>
            <person name="Wu W.L."/>
            <person name="Chen Y.Y."/>
            <person name="Mitsuda N."/>
            <person name="Ohme-Takagi M."/>
            <person name="Luo Y.B."/>
            <person name="Van de Peer Y."/>
            <person name="Liu Z.J."/>
        </authorList>
    </citation>
    <scope>NUCLEOTIDE SEQUENCE [LARGE SCALE GENOMIC DNA]</scope>
    <source>
        <tissue evidence="8">The whole plant</tissue>
    </source>
</reference>
<dbReference type="SUPFAM" id="SSF47874">
    <property type="entry name" value="Annexin"/>
    <property type="match status" value="1"/>
</dbReference>
<dbReference type="PRINTS" id="PR01814">
    <property type="entry name" value="ANNEXINPLANT"/>
</dbReference>
<comment type="domain">
    <text evidence="7">A pair of annexin repeats may form one binding site for calcium and phospholipid.</text>
</comment>
<feature type="binding site" evidence="6">
    <location>
        <position position="24"/>
    </location>
    <ligand>
        <name>Ca(2+)</name>
        <dbReference type="ChEBI" id="CHEBI:29108"/>
        <label>1</label>
    </ligand>
</feature>
<dbReference type="EMBL" id="KZ503534">
    <property type="protein sequence ID" value="PKU63088.1"/>
    <property type="molecule type" value="Genomic_DNA"/>
</dbReference>
<dbReference type="InterPro" id="IPR018502">
    <property type="entry name" value="Annexin_repeat"/>
</dbReference>
<comment type="similarity">
    <text evidence="7">Belongs to the annexin family.</text>
</comment>
<keyword evidence="3 6" id="KW-0106">Calcium</keyword>
<feature type="binding site" evidence="6">
    <location>
        <position position="254"/>
    </location>
    <ligand>
        <name>Ca(2+)</name>
        <dbReference type="ChEBI" id="CHEBI:29108"/>
        <label>1</label>
    </ligand>
</feature>
<dbReference type="InterPro" id="IPR001464">
    <property type="entry name" value="Annexin"/>
</dbReference>
<keyword evidence="4 7" id="KW-0041">Annexin</keyword>
<evidence type="ECO:0000256" key="2">
    <source>
        <dbReference type="ARBA" id="ARBA00022737"/>
    </source>
</evidence>
<evidence type="ECO:0000256" key="7">
    <source>
        <dbReference type="RuleBase" id="RU003540"/>
    </source>
</evidence>
<evidence type="ECO:0000256" key="3">
    <source>
        <dbReference type="ARBA" id="ARBA00022837"/>
    </source>
</evidence>
<dbReference type="PRINTS" id="PR00196">
    <property type="entry name" value="ANNEXIN"/>
</dbReference>
<dbReference type="FunFam" id="1.10.220.10:FF:000008">
    <property type="entry name" value="Annexin"/>
    <property type="match status" value="1"/>
</dbReference>
<reference evidence="8 9" key="2">
    <citation type="journal article" date="2017" name="Nature">
        <title>The Apostasia genome and the evolution of orchids.</title>
        <authorList>
            <person name="Zhang G.Q."/>
            <person name="Liu K.W."/>
            <person name="Li Z."/>
            <person name="Lohaus R."/>
            <person name="Hsiao Y.Y."/>
            <person name="Niu S.C."/>
            <person name="Wang J.Y."/>
            <person name="Lin Y.C."/>
            <person name="Xu Q."/>
            <person name="Chen L.J."/>
            <person name="Yoshida K."/>
            <person name="Fujiwara S."/>
            <person name="Wang Z.W."/>
            <person name="Zhang Y.Q."/>
            <person name="Mitsuda N."/>
            <person name="Wang M."/>
            <person name="Liu G.H."/>
            <person name="Pecoraro L."/>
            <person name="Huang H.X."/>
            <person name="Xiao X.J."/>
            <person name="Lin M."/>
            <person name="Wu X.Y."/>
            <person name="Wu W.L."/>
            <person name="Chen Y.Y."/>
            <person name="Chang S.B."/>
            <person name="Sakamoto S."/>
            <person name="Ohme-Takagi M."/>
            <person name="Yagi M."/>
            <person name="Zeng S.J."/>
            <person name="Shen C.Y."/>
            <person name="Yeh C.M."/>
            <person name="Luo Y.B."/>
            <person name="Tsai W.C."/>
            <person name="Van de Peer Y."/>
            <person name="Liu Z.J."/>
        </authorList>
    </citation>
    <scope>NUCLEOTIDE SEQUENCE [LARGE SCALE GENOMIC DNA]</scope>
    <source>
        <tissue evidence="8">The whole plant</tissue>
    </source>
</reference>